<feature type="coiled-coil region" evidence="1">
    <location>
        <begin position="494"/>
        <end position="528"/>
    </location>
</feature>
<accession>Q5K7N3</accession>
<dbReference type="STRING" id="214684.Q5K7N3"/>
<dbReference type="KEGG" id="cne:CNM01840"/>
<dbReference type="EMBL" id="AE017353">
    <property type="protein sequence ID" value="AAW46784.2"/>
    <property type="molecule type" value="Genomic_DNA"/>
</dbReference>
<feature type="compositionally biased region" description="Low complexity" evidence="2">
    <location>
        <begin position="161"/>
        <end position="174"/>
    </location>
</feature>
<gene>
    <name evidence="3" type="ordered locus">CNM01840</name>
</gene>
<keyword evidence="1" id="KW-0175">Coiled coil</keyword>
<evidence type="ECO:0000256" key="1">
    <source>
        <dbReference type="SAM" id="Coils"/>
    </source>
</evidence>
<evidence type="ECO:0008006" key="5">
    <source>
        <dbReference type="Google" id="ProtNLM"/>
    </source>
</evidence>
<reference evidence="3 4" key="1">
    <citation type="journal article" date="2005" name="Science">
        <title>The genome of the basidiomycetous yeast and human pathogen Cryptococcus neoformans.</title>
        <authorList>
            <person name="Loftus B.J."/>
            <person name="Fung E."/>
            <person name="Roncaglia P."/>
            <person name="Rowley D."/>
            <person name="Amedeo P."/>
            <person name="Bruno D."/>
            <person name="Vamathevan J."/>
            <person name="Miranda M."/>
            <person name="Anderson I.J."/>
            <person name="Fraser J.A."/>
            <person name="Allen J.E."/>
            <person name="Bosdet I.E."/>
            <person name="Brent M.R."/>
            <person name="Chiu R."/>
            <person name="Doering T.L."/>
            <person name="Donlin M.J."/>
            <person name="D'Souza C.A."/>
            <person name="Fox D.S."/>
            <person name="Grinberg V."/>
            <person name="Fu J."/>
            <person name="Fukushima M."/>
            <person name="Haas B.J."/>
            <person name="Huang J.C."/>
            <person name="Janbon G."/>
            <person name="Jones S.J."/>
            <person name="Koo H.L."/>
            <person name="Krzywinski M.I."/>
            <person name="Kwon-Chung J.K."/>
            <person name="Lengeler K.B."/>
            <person name="Maiti R."/>
            <person name="Marra M.A."/>
            <person name="Marra R.E."/>
            <person name="Mathewson C.A."/>
            <person name="Mitchell T.G."/>
            <person name="Pertea M."/>
            <person name="Riggs F.R."/>
            <person name="Salzberg S.L."/>
            <person name="Schein J.E."/>
            <person name="Shvartsbeyn A."/>
            <person name="Shin H."/>
            <person name="Shumway M."/>
            <person name="Specht C.A."/>
            <person name="Suh B.B."/>
            <person name="Tenney A."/>
            <person name="Utterback T.R."/>
            <person name="Wickes B.L."/>
            <person name="Wortman J.R."/>
            <person name="Wye N.H."/>
            <person name="Kronstad J.W."/>
            <person name="Lodge J.K."/>
            <person name="Heitman J."/>
            <person name="Davis R.W."/>
            <person name="Fraser C.M."/>
            <person name="Hyman R.W."/>
        </authorList>
    </citation>
    <scope>NUCLEOTIDE SEQUENCE [LARGE SCALE GENOMIC DNA]</scope>
    <source>
        <strain evidence="4">JEC21 / ATCC MYA-565</strain>
    </source>
</reference>
<evidence type="ECO:0000256" key="2">
    <source>
        <dbReference type="SAM" id="MobiDB-lite"/>
    </source>
</evidence>
<dbReference type="InParanoid" id="Q5K7N3"/>
<feature type="compositionally biased region" description="Polar residues" evidence="2">
    <location>
        <begin position="67"/>
        <end position="88"/>
    </location>
</feature>
<feature type="coiled-coil region" evidence="1">
    <location>
        <begin position="289"/>
        <end position="461"/>
    </location>
</feature>
<dbReference type="OrthoDB" id="6088208at2759"/>
<dbReference type="PANTHER" id="PTHR15715:SF37">
    <property type="entry name" value="LD47843P"/>
    <property type="match status" value="1"/>
</dbReference>
<dbReference type="RefSeq" id="XP_024513943.1">
    <property type="nucleotide sequence ID" value="XM_024658319.1"/>
</dbReference>
<dbReference type="VEuPathDB" id="FungiDB:CNM01840"/>
<keyword evidence="4" id="KW-1185">Reference proteome</keyword>
<evidence type="ECO:0000313" key="3">
    <source>
        <dbReference type="EMBL" id="AAW46784.2"/>
    </source>
</evidence>
<name>Q5K7N3_CRYD1</name>
<feature type="region of interest" description="Disordered" evidence="2">
    <location>
        <begin position="204"/>
        <end position="284"/>
    </location>
</feature>
<dbReference type="GeneID" id="3255126"/>
<dbReference type="HOGENOM" id="CLU_471727_0_0_1"/>
<feature type="region of interest" description="Disordered" evidence="2">
    <location>
        <begin position="1"/>
        <end position="89"/>
    </location>
</feature>
<dbReference type="AlphaFoldDB" id="Q5K7N3"/>
<organism evidence="3 4">
    <name type="scientific">Cryptococcus deneoformans (strain JEC21 / ATCC MYA-565)</name>
    <name type="common">Cryptococcus neoformans var. neoformans serotype D</name>
    <dbReference type="NCBI Taxonomy" id="214684"/>
    <lineage>
        <taxon>Eukaryota</taxon>
        <taxon>Fungi</taxon>
        <taxon>Dikarya</taxon>
        <taxon>Basidiomycota</taxon>
        <taxon>Agaricomycotina</taxon>
        <taxon>Tremellomycetes</taxon>
        <taxon>Tremellales</taxon>
        <taxon>Cryptococcaceae</taxon>
        <taxon>Cryptococcus</taxon>
        <taxon>Cryptococcus neoformans species complex</taxon>
    </lineage>
</organism>
<feature type="compositionally biased region" description="Low complexity" evidence="2">
    <location>
        <begin position="210"/>
        <end position="240"/>
    </location>
</feature>
<sequence>MAQTPSKIPLPANKTIPKSLSNLTLSDLQSSLRTSPAHDRSSPVTPVGVGGRRLSLINGHGSGHPHSYSTSGMNGRTNRSSKSESISENIAVHSDDPVILRTQITSLKAALESAKKKLSEVENYRSDSPVLPDIPFVTPLKVSLIEETGENGQTSPLDYEPPTSGSRPSSRGLPYSKGSYDLRCRASIPKSDGRSRIPQAVVSQATALHPTPSISSPRQSSASSPSHSSIPNPDSSLRSPFFPPGSPQSFGEWPSPSPQPSAHEGYSLSPGSAGSGRKVSGSAASTRVIDSLQTELLSVKNHLERVKTEVRAGQRRVEQLTRQKEDLQETKERMRVENDSLNNVIARKERLLQEILERARTAETSLKDLQQTHKSLEQATKKKIQEMKQQMNDARVEKTKAERECVSLRDGVKSLRDVWAREVKALKEEIRRKEEGDKKEMEEARNNYIALAELIEAQSAERASTQELINKTLSNYTALHGHFETETSSLRARAKELEDIVDKQAKENASALQQVEKLAGELQRLRRLMREMPSEELDKAMTAGNKVNDRSEETDEENQAGKVKSQNATKTG</sequence>
<feature type="region of interest" description="Disordered" evidence="2">
    <location>
        <begin position="149"/>
        <end position="181"/>
    </location>
</feature>
<feature type="compositionally biased region" description="Basic and acidic residues" evidence="2">
    <location>
        <begin position="530"/>
        <end position="539"/>
    </location>
</feature>
<feature type="compositionally biased region" description="Polar residues" evidence="2">
    <location>
        <begin position="16"/>
        <end position="34"/>
    </location>
</feature>
<dbReference type="PANTHER" id="PTHR15715">
    <property type="entry name" value="CENTROSOMAL PROTEIN OF 170 KDA"/>
    <property type="match status" value="1"/>
</dbReference>
<dbReference type="InterPro" id="IPR051176">
    <property type="entry name" value="Cent_Immune-Sig_Mod"/>
</dbReference>
<dbReference type="PaxDb" id="214684-Q5K7N3"/>
<protein>
    <recommendedName>
        <fullName evidence="5">SWI5-dependent HO expression protein 3</fullName>
    </recommendedName>
</protein>
<proteinExistence type="predicted"/>
<feature type="region of interest" description="Disordered" evidence="2">
    <location>
        <begin position="530"/>
        <end position="572"/>
    </location>
</feature>
<dbReference type="Proteomes" id="UP000002149">
    <property type="component" value="Chromosome 13"/>
</dbReference>
<evidence type="ECO:0000313" key="4">
    <source>
        <dbReference type="Proteomes" id="UP000002149"/>
    </source>
</evidence>